<dbReference type="PANTHER" id="PTHR38011:SF7">
    <property type="entry name" value="2,5-DIAMINO-6-RIBOSYLAMINO-4(3H)-PYRIMIDINONE 5'-PHOSPHATE REDUCTASE"/>
    <property type="match status" value="1"/>
</dbReference>
<dbReference type="OrthoDB" id="5432at2759"/>
<proteinExistence type="inferred from homology"/>
<comment type="similarity">
    <text evidence="3">Belongs to the HTP reductase family.</text>
</comment>
<evidence type="ECO:0000313" key="15">
    <source>
        <dbReference type="Proteomes" id="UP000319731"/>
    </source>
</evidence>
<dbReference type="Gene3D" id="3.40.430.10">
    <property type="entry name" value="Dihydrofolate Reductase, subunit A"/>
    <property type="match status" value="1"/>
</dbReference>
<keyword evidence="8" id="KW-0560">Oxidoreductase</keyword>
<name>A0A507C995_9FUNG</name>
<comment type="catalytic activity">
    <reaction evidence="12">
        <text>2,5-diamino-6-(1-D-ribitylamino)pyrimidin-4(3H)-one 5'-phosphate + NADP(+) = 2,5-diamino-6-(1-D-ribosylamino)pyrimidin-4(3H)-one 5'-phosphate + NADPH + H(+)</text>
        <dbReference type="Rhea" id="RHEA:27278"/>
        <dbReference type="ChEBI" id="CHEBI:15378"/>
        <dbReference type="ChEBI" id="CHEBI:57783"/>
        <dbReference type="ChEBI" id="CHEBI:58349"/>
        <dbReference type="ChEBI" id="CHEBI:58890"/>
        <dbReference type="ChEBI" id="CHEBI:59545"/>
        <dbReference type="EC" id="1.1.1.302"/>
    </reaction>
</comment>
<dbReference type="GO" id="GO:0008703">
    <property type="term" value="F:5-amino-6-(5-phosphoribosylamino)uracil reductase activity"/>
    <property type="evidence" value="ECO:0007669"/>
    <property type="project" value="InterPro"/>
</dbReference>
<evidence type="ECO:0000256" key="5">
    <source>
        <dbReference type="ARBA" id="ARBA00015035"/>
    </source>
</evidence>
<evidence type="ECO:0000259" key="13">
    <source>
        <dbReference type="Pfam" id="PF01872"/>
    </source>
</evidence>
<evidence type="ECO:0000256" key="12">
    <source>
        <dbReference type="ARBA" id="ARBA00049020"/>
    </source>
</evidence>
<evidence type="ECO:0000256" key="9">
    <source>
        <dbReference type="ARBA" id="ARBA00030073"/>
    </source>
</evidence>
<dbReference type="EMBL" id="QEAO01000013">
    <property type="protein sequence ID" value="TPX34566.1"/>
    <property type="molecule type" value="Genomic_DNA"/>
</dbReference>
<evidence type="ECO:0000256" key="7">
    <source>
        <dbReference type="ARBA" id="ARBA00022857"/>
    </source>
</evidence>
<evidence type="ECO:0000256" key="2">
    <source>
        <dbReference type="ARBA" id="ARBA00005104"/>
    </source>
</evidence>
<comment type="function">
    <text evidence="1">Catalyzes an early step in riboflavin biosynthesis, the NADPH-dependent reduction of the ribose side chain of 2,5-diamino-6-ribosylamino-4(3H)-pyrimidinone 5'-phosphate, yielding 2,5-diamino-6-ribitylamino-4(3H)-pyrimidinone 5'-phosphate.</text>
</comment>
<comment type="catalytic activity">
    <reaction evidence="11">
        <text>2,5-diamino-6-(1-D-ribitylamino)pyrimidin-4(3H)-one 5'-phosphate + NAD(+) = 2,5-diamino-6-(1-D-ribosylamino)pyrimidin-4(3H)-one 5'-phosphate + NADH + H(+)</text>
        <dbReference type="Rhea" id="RHEA:27274"/>
        <dbReference type="ChEBI" id="CHEBI:15378"/>
        <dbReference type="ChEBI" id="CHEBI:57540"/>
        <dbReference type="ChEBI" id="CHEBI:57945"/>
        <dbReference type="ChEBI" id="CHEBI:58890"/>
        <dbReference type="ChEBI" id="CHEBI:59545"/>
        <dbReference type="EC" id="1.1.1.302"/>
    </reaction>
</comment>
<dbReference type="Proteomes" id="UP000319731">
    <property type="component" value="Unassembled WGS sequence"/>
</dbReference>
<dbReference type="SUPFAM" id="SSF53597">
    <property type="entry name" value="Dihydrofolate reductase-like"/>
    <property type="match status" value="1"/>
</dbReference>
<protein>
    <recommendedName>
        <fullName evidence="5">2,5-diamino-6-ribosylamino-4(3H)-pyrimidinone 5'-phosphate reductase</fullName>
        <ecNumber evidence="4">1.1.1.302</ecNumber>
    </recommendedName>
    <alternativeName>
        <fullName evidence="10">2,5-diamino-6-(5-phospho-D-ribosylamino)pyrimidin-4(3H)-one reductase</fullName>
    </alternativeName>
    <alternativeName>
        <fullName evidence="9">2,5-diamino-6-ribitylamino-4(3H)-pyrimidinone 5'-phosphate synthase</fullName>
    </alternativeName>
</protein>
<keyword evidence="6" id="KW-0686">Riboflavin biosynthesis</keyword>
<evidence type="ECO:0000256" key="4">
    <source>
        <dbReference type="ARBA" id="ARBA00012851"/>
    </source>
</evidence>
<reference evidence="14 15" key="1">
    <citation type="journal article" date="2019" name="Sci. Rep.">
        <title>Comparative genomics of chytrid fungi reveal insights into the obligate biotrophic and pathogenic lifestyle of Synchytrium endobioticum.</title>
        <authorList>
            <person name="van de Vossenberg B.T.L.H."/>
            <person name="Warris S."/>
            <person name="Nguyen H.D.T."/>
            <person name="van Gent-Pelzer M.P.E."/>
            <person name="Joly D.L."/>
            <person name="van de Geest H.C."/>
            <person name="Bonants P.J.M."/>
            <person name="Smith D.S."/>
            <person name="Levesque C.A."/>
            <person name="van der Lee T.A.J."/>
        </authorList>
    </citation>
    <scope>NUCLEOTIDE SEQUENCE [LARGE SCALE GENOMIC DNA]</scope>
    <source>
        <strain evidence="14 15">JEL517</strain>
    </source>
</reference>
<dbReference type="STRING" id="1806994.A0A507C995"/>
<dbReference type="EC" id="1.1.1.302" evidence="4"/>
<dbReference type="AlphaFoldDB" id="A0A507C995"/>
<accession>A0A507C995</accession>
<dbReference type="RefSeq" id="XP_031025286.1">
    <property type="nucleotide sequence ID" value="XM_031168742.1"/>
</dbReference>
<evidence type="ECO:0000256" key="1">
    <source>
        <dbReference type="ARBA" id="ARBA00003555"/>
    </source>
</evidence>
<dbReference type="GeneID" id="42004039"/>
<evidence type="ECO:0000256" key="6">
    <source>
        <dbReference type="ARBA" id="ARBA00022619"/>
    </source>
</evidence>
<gene>
    <name evidence="14" type="ORF">SmJEL517_g02814</name>
</gene>
<dbReference type="InterPro" id="IPR002734">
    <property type="entry name" value="RibDG_C"/>
</dbReference>
<keyword evidence="7" id="KW-0521">NADP</keyword>
<dbReference type="InterPro" id="IPR024072">
    <property type="entry name" value="DHFR-like_dom_sf"/>
</dbReference>
<keyword evidence="15" id="KW-1185">Reference proteome</keyword>
<comment type="pathway">
    <text evidence="2">Cofactor biosynthesis; riboflavin biosynthesis.</text>
</comment>
<evidence type="ECO:0000256" key="11">
    <source>
        <dbReference type="ARBA" id="ARBA00047550"/>
    </source>
</evidence>
<dbReference type="GO" id="GO:0009231">
    <property type="term" value="P:riboflavin biosynthetic process"/>
    <property type="evidence" value="ECO:0007669"/>
    <property type="project" value="UniProtKB-KW"/>
</dbReference>
<organism evidence="14 15">
    <name type="scientific">Synchytrium microbalum</name>
    <dbReference type="NCBI Taxonomy" id="1806994"/>
    <lineage>
        <taxon>Eukaryota</taxon>
        <taxon>Fungi</taxon>
        <taxon>Fungi incertae sedis</taxon>
        <taxon>Chytridiomycota</taxon>
        <taxon>Chytridiomycota incertae sedis</taxon>
        <taxon>Chytridiomycetes</taxon>
        <taxon>Synchytriales</taxon>
        <taxon>Synchytriaceae</taxon>
        <taxon>Synchytrium</taxon>
    </lineage>
</organism>
<dbReference type="PANTHER" id="PTHR38011">
    <property type="entry name" value="DIHYDROFOLATE REDUCTASE FAMILY PROTEIN (AFU_ORTHOLOGUE AFUA_8G06820)"/>
    <property type="match status" value="1"/>
</dbReference>
<comment type="caution">
    <text evidence="14">The sequence shown here is derived from an EMBL/GenBank/DDBJ whole genome shotgun (WGS) entry which is preliminary data.</text>
</comment>
<evidence type="ECO:0000313" key="14">
    <source>
        <dbReference type="EMBL" id="TPX34566.1"/>
    </source>
</evidence>
<sequence>MNDTEREAYTFLLPILNSIPPAQSRPTITLTYASSLDGLISGPNGRQLALSGRESFIMTHALRALHDGILVGIGTVLNDNPSLTVRLVEYLSNGDKISDIVNYKHPRPILLDTRLRTPVECTLMARNPIIVTDTQNLINNRQRVVELESGGAVMLPCPVIDGRLDLPSVLDVLKNTYGIKSIMIEGGASVIRTMLVHHPHVVDTAIVTIAPLYVGNGVHVMGLDRTGSSDELLMPKLEDVIYRQFGKDIVLAARIQRT</sequence>
<evidence type="ECO:0000256" key="8">
    <source>
        <dbReference type="ARBA" id="ARBA00023002"/>
    </source>
</evidence>
<feature type="domain" description="Bacterial bifunctional deaminase-reductase C-terminal" evidence="13">
    <location>
        <begin position="26"/>
        <end position="251"/>
    </location>
</feature>
<dbReference type="InterPro" id="IPR050765">
    <property type="entry name" value="Riboflavin_Biosynth_HTPR"/>
</dbReference>
<evidence type="ECO:0000256" key="3">
    <source>
        <dbReference type="ARBA" id="ARBA00009723"/>
    </source>
</evidence>
<dbReference type="Pfam" id="PF01872">
    <property type="entry name" value="RibD_C"/>
    <property type="match status" value="1"/>
</dbReference>
<evidence type="ECO:0000256" key="10">
    <source>
        <dbReference type="ARBA" id="ARBA00031630"/>
    </source>
</evidence>